<dbReference type="GO" id="GO:0015031">
    <property type="term" value="P:protein transport"/>
    <property type="evidence" value="ECO:0007669"/>
    <property type="project" value="UniProtKB-KW"/>
</dbReference>
<dbReference type="GO" id="GO:0005886">
    <property type="term" value="C:plasma membrane"/>
    <property type="evidence" value="ECO:0007669"/>
    <property type="project" value="UniProtKB-SubCell"/>
</dbReference>
<dbReference type="AlphaFoldDB" id="A0A1D8URI4"/>
<evidence type="ECO:0000256" key="11">
    <source>
        <dbReference type="SAM" id="MobiDB-lite"/>
    </source>
</evidence>
<keyword evidence="9" id="KW-0472">Membrane</keyword>
<evidence type="ECO:0000256" key="6">
    <source>
        <dbReference type="ARBA" id="ARBA00022500"/>
    </source>
</evidence>
<keyword evidence="6" id="KW-0145">Chemotaxis</keyword>
<organism evidence="12 13">
    <name type="scientific">Kozakia baliensis</name>
    <dbReference type="NCBI Taxonomy" id="153496"/>
    <lineage>
        <taxon>Bacteria</taxon>
        <taxon>Pseudomonadati</taxon>
        <taxon>Pseudomonadota</taxon>
        <taxon>Alphaproteobacteria</taxon>
        <taxon>Acetobacterales</taxon>
        <taxon>Acetobacteraceae</taxon>
        <taxon>Kozakia</taxon>
    </lineage>
</organism>
<gene>
    <name evidence="12" type="ORF">A0U89_03085</name>
</gene>
<keyword evidence="4" id="KW-0813">Transport</keyword>
<sequence>MSRSPLETLLKLRKQEMERAEQVFETALANEEQAREAVGAAEDRILQEQQVASSPDCDDTLVEAFGNWLPIGREAVRQARRQEQQLVIDTAVAQAALVAARTAYKTVETLSAQRKEQARQKMLKDEQNQMDDLRRPLHSPL</sequence>
<dbReference type="GO" id="GO:0044781">
    <property type="term" value="P:bacterial-type flagellum organization"/>
    <property type="evidence" value="ECO:0007669"/>
    <property type="project" value="UniProtKB-KW"/>
</dbReference>
<evidence type="ECO:0000256" key="9">
    <source>
        <dbReference type="ARBA" id="ARBA00023136"/>
    </source>
</evidence>
<evidence type="ECO:0000313" key="12">
    <source>
        <dbReference type="EMBL" id="AOX16272.1"/>
    </source>
</evidence>
<dbReference type="Proteomes" id="UP000179145">
    <property type="component" value="Chromosome"/>
</dbReference>
<dbReference type="KEGG" id="kba:A0U89_03085"/>
<protein>
    <recommendedName>
        <fullName evidence="3">Flagellar FliJ protein</fullName>
    </recommendedName>
</protein>
<comment type="subcellular location">
    <subcellularLocation>
        <location evidence="1">Cell membrane</location>
        <topology evidence="1">Peripheral membrane protein</topology>
        <orientation evidence="1">Cytoplasmic side</orientation>
    </subcellularLocation>
</comment>
<evidence type="ECO:0000256" key="2">
    <source>
        <dbReference type="ARBA" id="ARBA00010004"/>
    </source>
</evidence>
<feature type="compositionally biased region" description="Basic and acidic residues" evidence="11">
    <location>
        <begin position="115"/>
        <end position="135"/>
    </location>
</feature>
<dbReference type="Pfam" id="PF02050">
    <property type="entry name" value="FliJ"/>
    <property type="match status" value="1"/>
</dbReference>
<keyword evidence="13" id="KW-1185">Reference proteome</keyword>
<dbReference type="GO" id="GO:0071973">
    <property type="term" value="P:bacterial-type flagellum-dependent cell motility"/>
    <property type="evidence" value="ECO:0007669"/>
    <property type="project" value="InterPro"/>
</dbReference>
<dbReference type="OrthoDB" id="7220015at2"/>
<feature type="region of interest" description="Disordered" evidence="11">
    <location>
        <begin position="115"/>
        <end position="141"/>
    </location>
</feature>
<proteinExistence type="inferred from homology"/>
<evidence type="ECO:0000256" key="5">
    <source>
        <dbReference type="ARBA" id="ARBA00022475"/>
    </source>
</evidence>
<evidence type="ECO:0000256" key="7">
    <source>
        <dbReference type="ARBA" id="ARBA00022795"/>
    </source>
</evidence>
<comment type="similarity">
    <text evidence="2">Belongs to the FliJ family.</text>
</comment>
<dbReference type="GO" id="GO:0009288">
    <property type="term" value="C:bacterial-type flagellum"/>
    <property type="evidence" value="ECO:0007669"/>
    <property type="project" value="InterPro"/>
</dbReference>
<dbReference type="RefSeq" id="WP_083278291.1">
    <property type="nucleotide sequence ID" value="NZ_BJVW01000002.1"/>
</dbReference>
<dbReference type="STRING" id="153496.A0U89_03085"/>
<evidence type="ECO:0000256" key="10">
    <source>
        <dbReference type="ARBA" id="ARBA00023225"/>
    </source>
</evidence>
<evidence type="ECO:0000313" key="13">
    <source>
        <dbReference type="Proteomes" id="UP000179145"/>
    </source>
</evidence>
<evidence type="ECO:0000256" key="8">
    <source>
        <dbReference type="ARBA" id="ARBA00022927"/>
    </source>
</evidence>
<name>A0A1D8URI4_9PROT</name>
<evidence type="ECO:0000256" key="3">
    <source>
        <dbReference type="ARBA" id="ARBA00020392"/>
    </source>
</evidence>
<accession>A0A1D8URI4</accession>
<reference evidence="12 13" key="1">
    <citation type="journal article" date="2016" name="Microb. Cell Fact.">
        <title>Dissection of exopolysaccharide biosynthesis in Kozakia baliensis.</title>
        <authorList>
            <person name="Brandt J.U."/>
            <person name="Jakob F."/>
            <person name="Behr J."/>
            <person name="Geissler A.J."/>
            <person name="Vogel R.F."/>
        </authorList>
    </citation>
    <scope>NUCLEOTIDE SEQUENCE [LARGE SCALE GENOMIC DNA]</scope>
    <source>
        <strain evidence="12 13">DSM 14400</strain>
    </source>
</reference>
<dbReference type="InterPro" id="IPR012823">
    <property type="entry name" value="Flagell_FliJ"/>
</dbReference>
<dbReference type="InterPro" id="IPR053716">
    <property type="entry name" value="Flag_assembly_chemotaxis_eff"/>
</dbReference>
<dbReference type="GO" id="GO:0006935">
    <property type="term" value="P:chemotaxis"/>
    <property type="evidence" value="ECO:0007669"/>
    <property type="project" value="UniProtKB-KW"/>
</dbReference>
<dbReference type="Gene3D" id="1.10.287.1700">
    <property type="match status" value="1"/>
</dbReference>
<evidence type="ECO:0000256" key="1">
    <source>
        <dbReference type="ARBA" id="ARBA00004413"/>
    </source>
</evidence>
<keyword evidence="5" id="KW-1003">Cell membrane</keyword>
<dbReference type="EMBL" id="CP014674">
    <property type="protein sequence ID" value="AOX16272.1"/>
    <property type="molecule type" value="Genomic_DNA"/>
</dbReference>
<keyword evidence="10" id="KW-1006">Bacterial flagellum protein export</keyword>
<evidence type="ECO:0000256" key="4">
    <source>
        <dbReference type="ARBA" id="ARBA00022448"/>
    </source>
</evidence>
<keyword evidence="7" id="KW-1005">Bacterial flagellum biogenesis</keyword>
<keyword evidence="8" id="KW-0653">Protein transport</keyword>